<feature type="domain" description="Bacterial Ig-like" evidence="1">
    <location>
        <begin position="751"/>
        <end position="846"/>
    </location>
</feature>
<evidence type="ECO:0000313" key="2">
    <source>
        <dbReference type="EMBL" id="AFM12399.1"/>
    </source>
</evidence>
<evidence type="ECO:0000313" key="3">
    <source>
        <dbReference type="Proteomes" id="UP000006048"/>
    </source>
</evidence>
<dbReference type="Proteomes" id="UP000006048">
    <property type="component" value="Chromosome"/>
</dbReference>
<dbReference type="HOGENOM" id="CLU_227354_0_0_12"/>
<organism evidence="2 3">
    <name type="scientific">Turneriella parva (strain ATCC BAA-1111 / DSM 21527 / NCTC 11395 / H)</name>
    <name type="common">Leptospira parva</name>
    <dbReference type="NCBI Taxonomy" id="869212"/>
    <lineage>
        <taxon>Bacteria</taxon>
        <taxon>Pseudomonadati</taxon>
        <taxon>Spirochaetota</taxon>
        <taxon>Spirochaetia</taxon>
        <taxon>Leptospirales</taxon>
        <taxon>Leptospiraceae</taxon>
        <taxon>Turneriella</taxon>
    </lineage>
</organism>
<dbReference type="STRING" id="869212.Turpa_1752"/>
<dbReference type="InterPro" id="IPR044016">
    <property type="entry name" value="Big_13"/>
</dbReference>
<name>I4B542_TURPD</name>
<evidence type="ECO:0000259" key="1">
    <source>
        <dbReference type="Pfam" id="PF19077"/>
    </source>
</evidence>
<dbReference type="PATRIC" id="fig|869212.3.peg.1752"/>
<reference evidence="2 3" key="1">
    <citation type="submission" date="2012-06" db="EMBL/GenBank/DDBJ databases">
        <title>The complete chromosome of genome of Turneriella parva DSM 21527.</title>
        <authorList>
            <consortium name="US DOE Joint Genome Institute (JGI-PGF)"/>
            <person name="Lucas S."/>
            <person name="Han J."/>
            <person name="Lapidus A."/>
            <person name="Bruce D."/>
            <person name="Goodwin L."/>
            <person name="Pitluck S."/>
            <person name="Peters L."/>
            <person name="Kyrpides N."/>
            <person name="Mavromatis K."/>
            <person name="Ivanova N."/>
            <person name="Mikhailova N."/>
            <person name="Chertkov O."/>
            <person name="Detter J.C."/>
            <person name="Tapia R."/>
            <person name="Han C."/>
            <person name="Land M."/>
            <person name="Hauser L."/>
            <person name="Markowitz V."/>
            <person name="Cheng J.-F."/>
            <person name="Hugenholtz P."/>
            <person name="Woyke T."/>
            <person name="Wu D."/>
            <person name="Gronow S."/>
            <person name="Wellnitz S."/>
            <person name="Brambilla E."/>
            <person name="Klenk H.-P."/>
            <person name="Eisen J.A."/>
        </authorList>
    </citation>
    <scope>NUCLEOTIDE SEQUENCE [LARGE SCALE GENOMIC DNA]</scope>
    <source>
        <strain evidence="3">ATCC BAA-1111 / DSM 21527 / NCTC 11395 / H</strain>
    </source>
</reference>
<proteinExistence type="predicted"/>
<dbReference type="InterPro" id="IPR013320">
    <property type="entry name" value="ConA-like_dom_sf"/>
</dbReference>
<dbReference type="SUPFAM" id="SSF49899">
    <property type="entry name" value="Concanavalin A-like lectins/glucanases"/>
    <property type="match status" value="1"/>
</dbReference>
<protein>
    <recommendedName>
        <fullName evidence="1">Bacterial Ig-like domain-containing protein</fullName>
    </recommendedName>
</protein>
<dbReference type="InterPro" id="IPR013783">
    <property type="entry name" value="Ig-like_fold"/>
</dbReference>
<dbReference type="Gene3D" id="2.60.40.10">
    <property type="entry name" value="Immunoglobulins"/>
    <property type="match status" value="2"/>
</dbReference>
<sequence>MRNLTPSATLPPLSLRRGGWGVRFATIVILSATHCAKLPTVNETFERALGNFRLGGAVVGLAGQGLTLSANGGSPLAITQNGSYQFDVALRDKSPYAITIAQQPQNPKQTCTLSNASGVLQSEAINNVDVNCVSAPFRVGGTVLGLIGGSVKIQLNASEELTLSANGTFQFTQTIADGTMYNVQVTQNPGSPAQTCSASKNKANVRSKDVTDVAIVCATQNFTIGGFVAGLTGSGLKLSLNGGPDLTAAAGFFTFPQVIADNSAFNVQITTQPTNPAQTCTVSNNQNILQGGNITNVQVQCGSQSYAVSGTVTGLVGQGFTLQINGGSELLVGANGAITFPAMADGSAYNVQVLSQPTLPTQVCGVVNNKGTIAGAAVTDVQVICSVQAYQISGYIAGLSGGTVTLVNNENNDEIMNVGNGFFNFARLIPDGSAYSVAVKNQPLSPLQFCSILNSTGAISGGSVGNIFGYCQLAYQVGGTVTGLAGQGLALQINGTEIKTIATNGSYNFTYGLPGAATYSVQVLNNPKGLSQTCVVTNGFGTMPSSAVSNVNISCTTDYFAVTGTVRGLAGNGLTLQNNGANDVVLNTTGADINFAFATQIDGSGYDITILNQPSSPPQNCIVSASGTSASGTVSGGNKTGLLIDCAPDAPGQPDLLAADDSGSSDSDNITNRTTALTFQGNAEANSTVTLMNGATQIATTTANGSGFWQVDVNLTEAVYNLTARATNAAGFTSADSPALLVTVDVTAPLVPTIPDLQDADDTGTSVLDDRTNVTTNLTFTGNGESGQLVQLLEGATILGSGLATGGTYTIDLALAAGIRNITARVMDAAGNISGASLPLSVTIDTTAPTVALSYNQSGNTTGPFAAGSLTVTATYSEAPNGTPNITVDQPGSSDVTTAMLPTANPLVFTYTYTVTADNGGAFQDGTATVSLSATTDTAGNSSQAPTNASFGIATAGPAITSAVLANSNAYIDVTFSSGVYTNSGPPSGAVHTGDFLLDFSANAGPASGATISSVKKPDNTVEASASALTGGETVVRFFLAITCSPPVPCNPSGAETINIRMFDANSIYDLSNNPAKASVATGAKFLFDKKVPTITAVTPNTVLKDSNVGSVSVSITFSEAMDTTFNPSQTLTVGATPYTITGSSWSVGNTVWTGSFAFTDLNATATGSYTISGFRDIASNVIATNTSYTINVDTQNPVFSAVAPANSASANTTAVSYTLSEALQAGTVTWTRTGGSTDGSSPHTQTLVPAELASGTFSGVLTNPPTLVSGAVYTITFNGSDANGNAAPTVTRTGFTFDTSKPTVSSVSVTALRDADVGSKSVSITFSEAMNTAVNPSPTITGLASAYTITGSAWSVGNTVWTGAFTFIDNNEAATGTYNISTFQDAQGNVMNADTARTVTVDTRNPAITGRTLHSQNNYIDVTFDQGVYTNSAGAGALIVSDLVLTFTQNGGGATAATIASVTKTTGSALTGGETTIRCNLSITGTATGVETITVRPAASQIFDSVGNAAPITTVTASINLNPGDILPPTITLVQTLDSNGNGRIDAYKITFSENIVDSSFPGFTANNNLGTVTTAWLVAGYTNVQLAHGTTAPTGQTDVLNDNVIYLKFSEFANGYDTGAKPDLTTTASPGVKDLANNTMAQLFTATVTESDTAAPIITAAEGTVGYNRVWLAFSEAVDNSAAIGCLTTITQTALSYNNIAAGGATAVSATPWDDENGCDALVRFNTNANLLTADANGSGDRVGAASATAIYDAAGNAMTTTQVSLTASAGVFTALYPTNGLNWMDYIRNNGTTVFNANSTACTGSETGGYYKCLHGGAMRVESLPTGNTDCTGVTAIDSLDAFNWVCDTSTNPVRMVSTALNETKNLSDLIDWGTCGGTDLSPCKWKQMTLRIFRNGNEIKVTPPRYWAANNIVRRVVSGIPVSLNTSGTIHVIMTNTDATFSISAKNALVVQSGSKVANTTNNPVVGGGSADFSWIEGEFEQQNTGNACFRVGGKFQVVRNASARGLNSPSFRIQTSADNVLLFNTAVGYSPSSENYLLDSPNYATLTKIRGANTTVKLFDTGGTGSVIHNALGIGAGSQGIAATSGINVTVLNSTVGMLTGAGFTGSATNGGGVLMNFLSAQTGSSGITQANTKFSHLNIAAAHAATSGVLVQNTAAHYWGGLLRFGSNTGKNCDTSATTATLAGLVDTTCANGGASDATFTSGITMAGTFVGRVTTNDAVNTSDTNGTAPFASGNNWLNFANDYRLWGKDGTAITDSTTRGSCTSGTCRIWDMRLTSTDTGAGGAAVAYNVNALPYGNQAYSHAWYSATAPTAQSSCDNYAAIGSTFVASGGACSYPGYKTNSACTGATGNWSAAKCVSTFIPNATEFIGDGVGNENGLCESNEVCLFTPNIGAYQGEETNPTVNCPAGTTYRWWGKTYCKENFIDGTVAGVTLLRFDTNGIDGSGNPVAWTPRMLPISMDSVRWWLDASQGAYSDAGATLASNGQTVQQWNDQSGGARHGSSATAGNRPTYVTGAINGRPVLRFDGTSDQLSFNGNFFLNTAYTLIVVAKITSNKADNWFLAGDTNDANAELRLGFLSTSSFQLGQGSNSLAVTESASGNADIYLGSLNTSTGRAIRKNGTLLTSDANTSTVYSYTNSRIGRRGAGFFFQGDIAEIIAFNKELSQTEREMVQCYLGKKYSIALSHSCP</sequence>
<gene>
    <name evidence="2" type="ordered locus">Turpa_1752</name>
</gene>
<dbReference type="EMBL" id="CP002959">
    <property type="protein sequence ID" value="AFM12399.1"/>
    <property type="molecule type" value="Genomic_DNA"/>
</dbReference>
<feature type="domain" description="Bacterial Ig-like" evidence="1">
    <location>
        <begin position="654"/>
        <end position="745"/>
    </location>
</feature>
<dbReference type="Pfam" id="PF19077">
    <property type="entry name" value="Big_13"/>
    <property type="match status" value="2"/>
</dbReference>
<dbReference type="KEGG" id="tpx:Turpa_1752"/>
<keyword evidence="3" id="KW-1185">Reference proteome</keyword>
<accession>I4B542</accession>